<sequence length="1016" mass="116295">MYTLVALMVRFSFSNQCSQITSHVLSLSMYTRPTFLLNTTDSMITVFSVYHEYSCFYWRSTFVFLAFPSGIREQAVVWSSIGEKLYLFFCPLLLSQQDFVGLSKLSLRSAETPLVATSLASTKIVFEGICENMKLLALTISKSLWPLQRGVAEPKGFGKRPVEFGLAYVGMFGNVYIGQWYVPSLWEVGEASPYKGVSRQSLQREAHRLSIEKIHRPSTFTVSFDPAFPFVLSFLKPNYSFPSSTDLGRRCSKWWSDSSGMSRPTVKGVGFAWQILVLVIISKMILHHSKLFEDYVVYLGEDLIWASKGEPLSRRVGYVINTNDCRHLRTQIQEAVNSGQLSYLVKGIKKERTRSSNTLRGESKKDKGTTPVEAPILMVSQEAHIAKSLAQENTDYEGKEIIFPPIAKVNNTQVIIEAKILGRKVRRVYMDGGSSCEIIYEHCFEKQNPTIKATKVDLKTLLVGFSRERIPRTIMVEGKPFKTEHKLNEYSQIKPIKQNKRGLGPDHNIAAYKETEELMKAWILWKVKHQTWVANPVMVKKSDGGWRMCVDFTDINKACPKDCYPLPEIDWKIESLSWFRLKCFLDAYKGYHQIQMTEEDEDKIAFYARERVLCYKKMSFGLKNAGATYQRARKTRRIAKWPIKLEEHDIKKETRKETPANLLVKIPFEDNKKKEKPKEVPDSNNKWRIYTNGASNLDGSGTGLMLIDPKGKEYTYALHFDFETTNNEAEYKALLAGVRIAQEMEIAKVAIFLDSQLLVNQIKGNFAAKQASIKDYLQKVKTTLRVFEDYTVEHVRRNQNKKADALNKLESMTFEHLTKEVLVEVLTKREYLEQIDLDDLEEMDLHWEMAMLTIEARRFIKRTGSNLDINGQKFGFDREYGRKIMLMENPTENALIAQDEIGGYDWSYQVEEDHPTNFALMVLTSSGSSSNLDSETAELKVESVDVKNKGVCSIVETKPVKKNNFSPPIIEDWISDDESERLETASQDARDAVTIHPMMVSQESMTMSAHTTQPKI</sequence>
<keyword evidence="2" id="KW-0548">Nucleotidyltransferase</keyword>
<dbReference type="Gene3D" id="3.30.420.10">
    <property type="entry name" value="Ribonuclease H-like superfamily/Ribonuclease H"/>
    <property type="match status" value="1"/>
</dbReference>
<dbReference type="CDD" id="cd09279">
    <property type="entry name" value="RNase_HI_like"/>
    <property type="match status" value="1"/>
</dbReference>
<gene>
    <name evidence="2" type="ORF">Tci_014841</name>
</gene>
<dbReference type="InterPro" id="IPR000477">
    <property type="entry name" value="RT_dom"/>
</dbReference>
<dbReference type="InterPro" id="IPR036397">
    <property type="entry name" value="RNaseH_sf"/>
</dbReference>
<dbReference type="Pfam" id="PF13456">
    <property type="entry name" value="RVT_3"/>
    <property type="match status" value="1"/>
</dbReference>
<dbReference type="InterPro" id="IPR043128">
    <property type="entry name" value="Rev_trsase/Diguanyl_cyclase"/>
</dbReference>
<keyword evidence="2" id="KW-0808">Transferase</keyword>
<dbReference type="PANTHER" id="PTHR48475:SF2">
    <property type="entry name" value="RIBONUCLEASE H"/>
    <property type="match status" value="1"/>
</dbReference>
<dbReference type="Pfam" id="PF00078">
    <property type="entry name" value="RVT_1"/>
    <property type="match status" value="1"/>
</dbReference>
<dbReference type="CDD" id="cd01647">
    <property type="entry name" value="RT_LTR"/>
    <property type="match status" value="1"/>
</dbReference>
<dbReference type="EMBL" id="BKCJ010001627">
    <property type="protein sequence ID" value="GEU42863.1"/>
    <property type="molecule type" value="Genomic_DNA"/>
</dbReference>
<name>A0A6L2K0M5_TANCI</name>
<dbReference type="PANTHER" id="PTHR48475">
    <property type="entry name" value="RIBONUCLEASE H"/>
    <property type="match status" value="1"/>
</dbReference>
<comment type="caution">
    <text evidence="2">The sequence shown here is derived from an EMBL/GenBank/DDBJ whole genome shotgun (WGS) entry which is preliminary data.</text>
</comment>
<dbReference type="AlphaFoldDB" id="A0A6L2K0M5"/>
<dbReference type="SUPFAM" id="SSF56672">
    <property type="entry name" value="DNA/RNA polymerases"/>
    <property type="match status" value="1"/>
</dbReference>
<dbReference type="GO" id="GO:0003964">
    <property type="term" value="F:RNA-directed DNA polymerase activity"/>
    <property type="evidence" value="ECO:0007669"/>
    <property type="project" value="UniProtKB-KW"/>
</dbReference>
<dbReference type="InterPro" id="IPR002156">
    <property type="entry name" value="RNaseH_domain"/>
</dbReference>
<organism evidence="2">
    <name type="scientific">Tanacetum cinerariifolium</name>
    <name type="common">Dalmatian daisy</name>
    <name type="synonym">Chrysanthemum cinerariifolium</name>
    <dbReference type="NCBI Taxonomy" id="118510"/>
    <lineage>
        <taxon>Eukaryota</taxon>
        <taxon>Viridiplantae</taxon>
        <taxon>Streptophyta</taxon>
        <taxon>Embryophyta</taxon>
        <taxon>Tracheophyta</taxon>
        <taxon>Spermatophyta</taxon>
        <taxon>Magnoliopsida</taxon>
        <taxon>eudicotyledons</taxon>
        <taxon>Gunneridae</taxon>
        <taxon>Pentapetalae</taxon>
        <taxon>asterids</taxon>
        <taxon>campanulids</taxon>
        <taxon>Asterales</taxon>
        <taxon>Asteraceae</taxon>
        <taxon>Asteroideae</taxon>
        <taxon>Anthemideae</taxon>
        <taxon>Anthemidinae</taxon>
        <taxon>Tanacetum</taxon>
    </lineage>
</organism>
<keyword evidence="2" id="KW-0695">RNA-directed DNA polymerase</keyword>
<dbReference type="Gene3D" id="3.30.70.270">
    <property type="match status" value="1"/>
</dbReference>
<evidence type="ECO:0000313" key="2">
    <source>
        <dbReference type="EMBL" id="GEU42863.1"/>
    </source>
</evidence>
<accession>A0A6L2K0M5</accession>
<dbReference type="PROSITE" id="PS50879">
    <property type="entry name" value="RNASE_H_1"/>
    <property type="match status" value="1"/>
</dbReference>
<dbReference type="GO" id="GO:0003676">
    <property type="term" value="F:nucleic acid binding"/>
    <property type="evidence" value="ECO:0007669"/>
    <property type="project" value="InterPro"/>
</dbReference>
<protein>
    <submittedName>
        <fullName evidence="2">Reverse transcriptase domain-containing protein</fullName>
    </submittedName>
</protein>
<evidence type="ECO:0000259" key="1">
    <source>
        <dbReference type="PROSITE" id="PS50879"/>
    </source>
</evidence>
<dbReference type="InterPro" id="IPR043502">
    <property type="entry name" value="DNA/RNA_pol_sf"/>
</dbReference>
<feature type="domain" description="RNase H type-1" evidence="1">
    <location>
        <begin position="683"/>
        <end position="812"/>
    </location>
</feature>
<proteinExistence type="predicted"/>
<dbReference type="Gene3D" id="3.10.10.10">
    <property type="entry name" value="HIV Type 1 Reverse Transcriptase, subunit A, domain 1"/>
    <property type="match status" value="1"/>
</dbReference>
<dbReference type="GO" id="GO:0004523">
    <property type="term" value="F:RNA-DNA hybrid ribonuclease activity"/>
    <property type="evidence" value="ECO:0007669"/>
    <property type="project" value="InterPro"/>
</dbReference>
<reference evidence="2" key="1">
    <citation type="journal article" date="2019" name="Sci. Rep.">
        <title>Draft genome of Tanacetum cinerariifolium, the natural source of mosquito coil.</title>
        <authorList>
            <person name="Yamashiro T."/>
            <person name="Shiraishi A."/>
            <person name="Satake H."/>
            <person name="Nakayama K."/>
        </authorList>
    </citation>
    <scope>NUCLEOTIDE SEQUENCE</scope>
</reference>